<name>A0A075APR6_ROZAC</name>
<gene>
    <name evidence="2" type="ORF">O9G_002546</name>
    <name evidence="3" type="ORF">ROZALSC1DRAFT_27860</name>
</gene>
<protein>
    <submittedName>
        <fullName evidence="2">Uncharacterized protein</fullName>
    </submittedName>
</protein>
<accession>A0A075APR6</accession>
<keyword evidence="4" id="KW-1185">Reference proteome</keyword>
<dbReference type="AlphaFoldDB" id="A0A075APR6"/>
<organism evidence="2 4">
    <name type="scientific">Rozella allomycis (strain CSF55)</name>
    <dbReference type="NCBI Taxonomy" id="988480"/>
    <lineage>
        <taxon>Eukaryota</taxon>
        <taxon>Fungi</taxon>
        <taxon>Fungi incertae sedis</taxon>
        <taxon>Cryptomycota</taxon>
        <taxon>Cryptomycota incertae sedis</taxon>
        <taxon>Rozella</taxon>
    </lineage>
</organism>
<feature type="region of interest" description="Disordered" evidence="1">
    <location>
        <begin position="226"/>
        <end position="245"/>
    </location>
</feature>
<dbReference type="HOGENOM" id="CLU_1134109_0_0_1"/>
<dbReference type="Proteomes" id="UP000030755">
    <property type="component" value="Unassembled WGS sequence"/>
</dbReference>
<dbReference type="EMBL" id="ML005033">
    <property type="protein sequence ID" value="RKP20677.1"/>
    <property type="molecule type" value="Genomic_DNA"/>
</dbReference>
<sequence>MSRYLNIEEPDNFVETLTEIEKENIFNEFYEISVRGPKISYKTSSGLELSIKTNSHQDNNIAVFLSPRRPDNKMMAILETDYTVVSIEVKNTELWNNIYINAKILEEDVLKLSSVWADRDVFLMPDWKDSYIPESKIKGYLIIPPGGTLKVFKIEVWKRDSGAGRAAGDQLLFVDLMVVFKGSNYLNGYTSQYLKFFKVPRWLKYNPITHDISKVINASGYFDNNTEKNQKQENDIRPEKLGPFI</sequence>
<reference evidence="2 4" key="1">
    <citation type="journal article" date="2013" name="Curr. Biol.">
        <title>Shared signatures of parasitism and phylogenomics unite Cryptomycota and microsporidia.</title>
        <authorList>
            <person name="James T.Y."/>
            <person name="Pelin A."/>
            <person name="Bonen L."/>
            <person name="Ahrendt S."/>
            <person name="Sain D."/>
            <person name="Corradi N."/>
            <person name="Stajich J.E."/>
        </authorList>
    </citation>
    <scope>NUCLEOTIDE SEQUENCE [LARGE SCALE GENOMIC DNA]</scope>
    <source>
        <strain evidence="2">CSF55</strain>
        <strain evidence="2">CSF55</strain>
    </source>
</reference>
<evidence type="ECO:0000313" key="5">
    <source>
        <dbReference type="Proteomes" id="UP000281549"/>
    </source>
</evidence>
<dbReference type="Proteomes" id="UP000281549">
    <property type="component" value="Unassembled WGS sequence"/>
</dbReference>
<proteinExistence type="predicted"/>
<dbReference type="EMBL" id="KE561167">
    <property type="protein sequence ID" value="EPZ32194.1"/>
    <property type="molecule type" value="Genomic_DNA"/>
</dbReference>
<reference evidence="3" key="3">
    <citation type="submission" date="2018-08" db="EMBL/GenBank/DDBJ databases">
        <title>Leveraging single-cell genomics to expand the Fungal Tree of Life.</title>
        <authorList>
            <consortium name="DOE Joint Genome Institute"/>
            <person name="Ahrendt S.R."/>
            <person name="Quandt C.A."/>
            <person name="Ciobanu D."/>
            <person name="Clum A."/>
            <person name="Salamov A."/>
            <person name="Andreopoulos B."/>
            <person name="Cheng J.-F."/>
            <person name="Woyke T."/>
            <person name="Pelin A."/>
            <person name="Henrissat B."/>
            <person name="Reynolds N."/>
            <person name="Benny G.L."/>
            <person name="Smith M.E."/>
            <person name="James T.Y."/>
            <person name="Grigoriev I.V."/>
        </authorList>
    </citation>
    <scope>NUCLEOTIDE SEQUENCE</scope>
    <source>
        <strain evidence="3">CSF55</strain>
    </source>
</reference>
<evidence type="ECO:0000313" key="4">
    <source>
        <dbReference type="Proteomes" id="UP000030755"/>
    </source>
</evidence>
<reference evidence="5" key="2">
    <citation type="journal article" date="2018" name="Nat. Microbiol.">
        <title>Leveraging single-cell genomics to expand the fungal tree of life.</title>
        <authorList>
            <person name="Ahrendt S.R."/>
            <person name="Quandt C.A."/>
            <person name="Ciobanu D."/>
            <person name="Clum A."/>
            <person name="Salamov A."/>
            <person name="Andreopoulos B."/>
            <person name="Cheng J.F."/>
            <person name="Woyke T."/>
            <person name="Pelin A."/>
            <person name="Henrissat B."/>
            <person name="Reynolds N.K."/>
            <person name="Benny G.L."/>
            <person name="Smith M.E."/>
            <person name="James T.Y."/>
            <person name="Grigoriev I.V."/>
        </authorList>
    </citation>
    <scope>NUCLEOTIDE SEQUENCE [LARGE SCALE GENOMIC DNA]</scope>
    <source>
        <strain evidence="5">CSF55</strain>
    </source>
</reference>
<evidence type="ECO:0000313" key="2">
    <source>
        <dbReference type="EMBL" id="EPZ32194.1"/>
    </source>
</evidence>
<evidence type="ECO:0000256" key="1">
    <source>
        <dbReference type="SAM" id="MobiDB-lite"/>
    </source>
</evidence>
<evidence type="ECO:0000313" key="3">
    <source>
        <dbReference type="EMBL" id="RKP20677.1"/>
    </source>
</evidence>